<sequence>MIKWAEKRYNVVLSSSTSILGPSIPASTKETFVSHLASYNLWALQGIEYVITQLKSLVLCMGLIDRHITVEKAVLLSRLEEEFQIQCWGNVEWAHDYDMYELRARTAAGTLFVHLCSESSTLKHKLLQN</sequence>
<dbReference type="Gene3D" id="1.10.3580.10">
    <property type="entry name" value="ATP12 ATPase"/>
    <property type="match status" value="1"/>
</dbReference>
<reference evidence="1" key="2">
    <citation type="submission" date="2025-09" db="UniProtKB">
        <authorList>
            <consortium name="Ensembl"/>
        </authorList>
    </citation>
    <scope>IDENTIFICATION</scope>
</reference>
<dbReference type="GO" id="GO:0033615">
    <property type="term" value="P:mitochondrial proton-transporting ATP synthase complex assembly"/>
    <property type="evidence" value="ECO:0007669"/>
    <property type="project" value="TreeGrafter"/>
</dbReference>
<evidence type="ECO:0000313" key="2">
    <source>
        <dbReference type="Proteomes" id="UP000694392"/>
    </source>
</evidence>
<reference evidence="1" key="1">
    <citation type="submission" date="2025-08" db="UniProtKB">
        <authorList>
            <consortium name="Ensembl"/>
        </authorList>
    </citation>
    <scope>IDENTIFICATION</scope>
</reference>
<accession>A0A8D0L3V2</accession>
<evidence type="ECO:0000313" key="1">
    <source>
        <dbReference type="Ensembl" id="ENSSPUP00000005619.1"/>
    </source>
</evidence>
<dbReference type="AlphaFoldDB" id="A0A8D0L3V2"/>
<dbReference type="GeneTree" id="ENSGT00390000009492"/>
<name>A0A8D0L3V2_SPHPU</name>
<dbReference type="Proteomes" id="UP000694392">
    <property type="component" value="Unplaced"/>
</dbReference>
<dbReference type="SUPFAM" id="SSF160909">
    <property type="entry name" value="ATP12-like"/>
    <property type="match status" value="1"/>
</dbReference>
<dbReference type="PANTHER" id="PTHR21013">
    <property type="entry name" value="ATP SYNTHASE MITOCHONDRIAL F1 COMPLEX ASSEMBLY FACTOR 2/ATP12 PROTEIN, MITOCHONDRIAL PRECURSOR"/>
    <property type="match status" value="1"/>
</dbReference>
<dbReference type="PANTHER" id="PTHR21013:SF10">
    <property type="entry name" value="ATP SYNTHASE MITOCHONDRIAL F1 COMPLEX ASSEMBLY FACTOR 2"/>
    <property type="match status" value="1"/>
</dbReference>
<organism evidence="1 2">
    <name type="scientific">Sphenodon punctatus</name>
    <name type="common">Tuatara</name>
    <name type="synonym">Hatteria punctata</name>
    <dbReference type="NCBI Taxonomy" id="8508"/>
    <lineage>
        <taxon>Eukaryota</taxon>
        <taxon>Metazoa</taxon>
        <taxon>Chordata</taxon>
        <taxon>Craniata</taxon>
        <taxon>Vertebrata</taxon>
        <taxon>Euteleostomi</taxon>
        <taxon>Lepidosauria</taxon>
        <taxon>Sphenodontia</taxon>
        <taxon>Sphenodontidae</taxon>
        <taxon>Sphenodon</taxon>
    </lineage>
</organism>
<protein>
    <submittedName>
        <fullName evidence="1">ATP synthase mitochondrial F1 complex assembly factor 2</fullName>
    </submittedName>
</protein>
<dbReference type="GO" id="GO:0005739">
    <property type="term" value="C:mitochondrion"/>
    <property type="evidence" value="ECO:0007669"/>
    <property type="project" value="TreeGrafter"/>
</dbReference>
<dbReference type="Ensembl" id="ENSSPUT00000005974.1">
    <property type="protein sequence ID" value="ENSSPUP00000005619.1"/>
    <property type="gene ID" value="ENSSPUG00000004335.1"/>
</dbReference>
<proteinExistence type="predicted"/>
<dbReference type="InterPro" id="IPR011419">
    <property type="entry name" value="ATP12_ATP_synth-F1-assembly"/>
</dbReference>
<dbReference type="InterPro" id="IPR023335">
    <property type="entry name" value="ATP12_ortho_dom_sf"/>
</dbReference>
<dbReference type="OMA" id="CSETERA"/>
<keyword evidence="2" id="KW-1185">Reference proteome</keyword>